<protein>
    <recommendedName>
        <fullName evidence="5">Peptidoglycan-binding protein</fullName>
    </recommendedName>
</protein>
<keyword evidence="2" id="KW-0472">Membrane</keyword>
<dbReference type="GO" id="GO:0015562">
    <property type="term" value="F:efflux transmembrane transporter activity"/>
    <property type="evidence" value="ECO:0007669"/>
    <property type="project" value="TreeGrafter"/>
</dbReference>
<dbReference type="GO" id="GO:1990281">
    <property type="term" value="C:efflux pump complex"/>
    <property type="evidence" value="ECO:0007669"/>
    <property type="project" value="TreeGrafter"/>
</dbReference>
<comment type="caution">
    <text evidence="3">The sequence shown here is derived from an EMBL/GenBank/DDBJ whole genome shotgun (WGS) entry which is preliminary data.</text>
</comment>
<feature type="compositionally biased region" description="Acidic residues" evidence="1">
    <location>
        <begin position="517"/>
        <end position="526"/>
    </location>
</feature>
<dbReference type="RefSeq" id="WP_198025939.1">
    <property type="nucleotide sequence ID" value="NZ_AXCZ01000016.1"/>
</dbReference>
<feature type="compositionally biased region" description="Basic and acidic residues" evidence="1">
    <location>
        <begin position="506"/>
        <end position="516"/>
    </location>
</feature>
<feature type="region of interest" description="Disordered" evidence="1">
    <location>
        <begin position="503"/>
        <end position="551"/>
    </location>
</feature>
<dbReference type="InterPro" id="IPR036366">
    <property type="entry name" value="PGBDSf"/>
</dbReference>
<dbReference type="PANTHER" id="PTHR30469">
    <property type="entry name" value="MULTIDRUG RESISTANCE PROTEIN MDTA"/>
    <property type="match status" value="1"/>
</dbReference>
<evidence type="ECO:0000313" key="4">
    <source>
        <dbReference type="Proteomes" id="UP000054314"/>
    </source>
</evidence>
<dbReference type="InterPro" id="IPR036365">
    <property type="entry name" value="PGBD-like_sf"/>
</dbReference>
<dbReference type="Proteomes" id="UP000054314">
    <property type="component" value="Unassembled WGS sequence"/>
</dbReference>
<gene>
    <name evidence="3" type="ORF">N869_06575</name>
</gene>
<accession>A0A0A0C1Z6</accession>
<reference evidence="3 4" key="1">
    <citation type="submission" date="2013-08" db="EMBL/GenBank/DDBJ databases">
        <title>Genome sequencing of Cellulomonas bogoriensis 69B4.</title>
        <authorList>
            <person name="Chen F."/>
            <person name="Li Y."/>
            <person name="Wang G."/>
        </authorList>
    </citation>
    <scope>NUCLEOTIDE SEQUENCE [LARGE SCALE GENOMIC DNA]</scope>
    <source>
        <strain evidence="3 4">69B4</strain>
    </source>
</reference>
<feature type="region of interest" description="Disordered" evidence="1">
    <location>
        <begin position="195"/>
        <end position="222"/>
    </location>
</feature>
<dbReference type="PANTHER" id="PTHR30469:SF15">
    <property type="entry name" value="HLYD FAMILY OF SECRETION PROTEINS"/>
    <property type="match status" value="1"/>
</dbReference>
<dbReference type="SUPFAM" id="SSF47090">
    <property type="entry name" value="PGBD-like"/>
    <property type="match status" value="1"/>
</dbReference>
<name>A0A0A0C1Z6_9CELL</name>
<dbReference type="AlphaFoldDB" id="A0A0A0C1Z6"/>
<dbReference type="Gene3D" id="1.10.101.10">
    <property type="entry name" value="PGBD-like superfamily/PGBD"/>
    <property type="match status" value="1"/>
</dbReference>
<proteinExistence type="predicted"/>
<evidence type="ECO:0000256" key="2">
    <source>
        <dbReference type="SAM" id="Phobius"/>
    </source>
</evidence>
<dbReference type="Gene3D" id="2.40.420.20">
    <property type="match status" value="1"/>
</dbReference>
<sequence length="551" mass="56853">MRRLPPAGSTRTIWVIGGTAVLSLGIGLGLGQMIESPAEAAARTEPPPAGPITVPVEERTLENEVVLRGDAVYEDPVDVTVEVADLGGPAVVTGQVPEVGDTVDAGEVVLEVTGRPVVLLEGDLPVYRTLRAGMSGPDVVQLKKALRALDIASGDPESDVYDAQTASGVRALYEEVGYPAPTAGEEAQAALEAAQSGVRDAEESLAAAQREASSTGTPRSERLRLQAEVDGAKHRLAEARRACERPTEERPCDRGAVIEAQGALNVAEAARDEGQTPPDASLARSAVDSAGRVLEEARRELVKAQTAVLTPLPAGEVVFLDQTPRRVDSVEVRRGVPISGSSVMSVSGATLQIAGTVTRVDADLLETGSTAWVTLPGGEEVEAELASVGEEAAGSAAQEGESTGSGRVRVVVEPTDLTRDQREELQGANVRVRIPVSSTGGDVLAVPIAALTAGPGGEARVEVLRDGETVLVTVEPGLAAGGFVAVEPVDGTLSAGDRVVVGQGHDLLDVGDREAQDPGDPDEPSDEQAPQVEDTDADTGTDAEEPAEDEG</sequence>
<dbReference type="EMBL" id="AXCZ01000016">
    <property type="protein sequence ID" value="KGM14012.1"/>
    <property type="molecule type" value="Genomic_DNA"/>
</dbReference>
<evidence type="ECO:0000256" key="1">
    <source>
        <dbReference type="SAM" id="MobiDB-lite"/>
    </source>
</evidence>
<feature type="transmembrane region" description="Helical" evidence="2">
    <location>
        <begin position="12"/>
        <end position="34"/>
    </location>
</feature>
<keyword evidence="4" id="KW-1185">Reference proteome</keyword>
<feature type="compositionally biased region" description="Acidic residues" evidence="1">
    <location>
        <begin position="533"/>
        <end position="551"/>
    </location>
</feature>
<organism evidence="3 4">
    <name type="scientific">Cellulomonas bogoriensis 69B4 = DSM 16987</name>
    <dbReference type="NCBI Taxonomy" id="1386082"/>
    <lineage>
        <taxon>Bacteria</taxon>
        <taxon>Bacillati</taxon>
        <taxon>Actinomycetota</taxon>
        <taxon>Actinomycetes</taxon>
        <taxon>Micrococcales</taxon>
        <taxon>Cellulomonadaceae</taxon>
        <taxon>Cellulomonas</taxon>
    </lineage>
</organism>
<keyword evidence="2" id="KW-1133">Transmembrane helix</keyword>
<evidence type="ECO:0000313" key="3">
    <source>
        <dbReference type="EMBL" id="KGM14012.1"/>
    </source>
</evidence>
<evidence type="ECO:0008006" key="5">
    <source>
        <dbReference type="Google" id="ProtNLM"/>
    </source>
</evidence>
<keyword evidence="2" id="KW-0812">Transmembrane</keyword>